<dbReference type="InterPro" id="IPR043543">
    <property type="entry name" value="PAPPA/PAPPA2"/>
</dbReference>
<sequence>MLNSYRCNSDCLIQEGYYCKQILGQSTKCSRNCDSANLQTCRDRNKVSGDGCDESCQVEIGYVCFDSENGEFTCKSSAQSINKEKKVEFCGNNILEMGEECDDGNQINDDGCDSACLIENSYTLILQSQNSRILQNSCLFEGRCLDSNFQSKDGCDSDCKTEKGYYCISDQKSGVFQCFKRTQTMDDSTSRFLNMDSVQCKKDSSRSIDEECDDGNMLHNGGCNEQCKIQDGYMCTTNLGQESKCFRRCGIMGQKCFDHNNENKDGCDSFCFVEEGFSCFSYKNEHEEYDMRCRKQQSKPSTLESLTKDIITHRNLEKVVDHQNSRRELESSAGRGLSTASNLCNNGVIDFGEECDDGGGFFSQICNTNCGLWYGAAAYIVELGQKSTEYLQPMYNGAGQCLDNNNYPYDGIDAKCKVHQDYFCFVSLISSVYVPQCYNGYSYKQALPTQSPAPATTQSASNPNCNKDGVLTLSEECDDQDTTNNGGQHISLNQFSSRCDSNCRVKYGWTCVNQLGSYSLCYQSCLEVGYRCLDRNYENNDGVEPGYRCMATRVSLTEWDANSFKCDPTKAAATTEASTTTILATTTEDHYISSINHN</sequence>
<keyword evidence="1" id="KW-0732">Signal</keyword>
<keyword evidence="2" id="KW-0677">Repeat</keyword>
<dbReference type="InParanoid" id="A0A078A498"/>
<accession>A0A078A498</accession>
<reference evidence="4 5" key="1">
    <citation type="submission" date="2014-06" db="EMBL/GenBank/DDBJ databases">
        <authorList>
            <person name="Swart Estienne"/>
        </authorList>
    </citation>
    <scope>NUCLEOTIDE SEQUENCE [LARGE SCALE GENOMIC DNA]</scope>
    <source>
        <strain evidence="4 5">130c</strain>
    </source>
</reference>
<dbReference type="GO" id="GO:0004222">
    <property type="term" value="F:metalloendopeptidase activity"/>
    <property type="evidence" value="ECO:0007669"/>
    <property type="project" value="TreeGrafter"/>
</dbReference>
<organism evidence="4 5">
    <name type="scientific">Stylonychia lemnae</name>
    <name type="common">Ciliate</name>
    <dbReference type="NCBI Taxonomy" id="5949"/>
    <lineage>
        <taxon>Eukaryota</taxon>
        <taxon>Sar</taxon>
        <taxon>Alveolata</taxon>
        <taxon>Ciliophora</taxon>
        <taxon>Intramacronucleata</taxon>
        <taxon>Spirotrichea</taxon>
        <taxon>Stichotrichia</taxon>
        <taxon>Sporadotrichida</taxon>
        <taxon>Oxytrichidae</taxon>
        <taxon>Stylonychinae</taxon>
        <taxon>Stylonychia</taxon>
    </lineage>
</organism>
<keyword evidence="5" id="KW-1185">Reference proteome</keyword>
<proteinExistence type="predicted"/>
<name>A0A078A498_STYLE</name>
<evidence type="ECO:0000256" key="1">
    <source>
        <dbReference type="ARBA" id="ARBA00022729"/>
    </source>
</evidence>
<dbReference type="InterPro" id="IPR011936">
    <property type="entry name" value="Myxo_disulph_rpt"/>
</dbReference>
<evidence type="ECO:0000256" key="3">
    <source>
        <dbReference type="ARBA" id="ARBA00023157"/>
    </source>
</evidence>
<dbReference type="GO" id="GO:0007166">
    <property type="term" value="P:cell surface receptor signaling pathway"/>
    <property type="evidence" value="ECO:0007669"/>
    <property type="project" value="TreeGrafter"/>
</dbReference>
<dbReference type="Proteomes" id="UP000039865">
    <property type="component" value="Unassembled WGS sequence"/>
</dbReference>
<dbReference type="NCBIfam" id="TIGR02232">
    <property type="entry name" value="myxo_disulf_rpt"/>
    <property type="match status" value="3"/>
</dbReference>
<dbReference type="PANTHER" id="PTHR46130">
    <property type="entry name" value="LAMGL DOMAIN-CONTAINING PROTEIN"/>
    <property type="match status" value="1"/>
</dbReference>
<protein>
    <submittedName>
        <fullName evidence="4">Uncharacterized protein</fullName>
    </submittedName>
</protein>
<dbReference type="EMBL" id="CCKQ01005164">
    <property type="protein sequence ID" value="CDW76318.1"/>
    <property type="molecule type" value="Genomic_DNA"/>
</dbReference>
<dbReference type="PANTHER" id="PTHR46130:SF3">
    <property type="entry name" value="CHROMOSOME UNDETERMINED SCAFFOLD_33, WHOLE GENOME SHOTGUN SEQUENCE"/>
    <property type="match status" value="1"/>
</dbReference>
<gene>
    <name evidence="4" type="primary">Contig18985.g20135</name>
    <name evidence="4" type="ORF">STYLEM_5318</name>
</gene>
<evidence type="ECO:0000313" key="5">
    <source>
        <dbReference type="Proteomes" id="UP000039865"/>
    </source>
</evidence>
<dbReference type="GO" id="GO:0006508">
    <property type="term" value="P:proteolysis"/>
    <property type="evidence" value="ECO:0007669"/>
    <property type="project" value="TreeGrafter"/>
</dbReference>
<dbReference type="OrthoDB" id="28293at2759"/>
<dbReference type="GO" id="GO:0005615">
    <property type="term" value="C:extracellular space"/>
    <property type="evidence" value="ECO:0007669"/>
    <property type="project" value="TreeGrafter"/>
</dbReference>
<evidence type="ECO:0000313" key="4">
    <source>
        <dbReference type="EMBL" id="CDW76318.1"/>
    </source>
</evidence>
<dbReference type="Pfam" id="PF13948">
    <property type="entry name" value="DUF4215"/>
    <property type="match status" value="1"/>
</dbReference>
<dbReference type="AlphaFoldDB" id="A0A078A498"/>
<keyword evidence="3" id="KW-1015">Disulfide bond</keyword>
<evidence type="ECO:0000256" key="2">
    <source>
        <dbReference type="ARBA" id="ARBA00022737"/>
    </source>
</evidence>